<feature type="compositionally biased region" description="Polar residues" evidence="3">
    <location>
        <begin position="137"/>
        <end position="151"/>
    </location>
</feature>
<dbReference type="GO" id="GO:0000398">
    <property type="term" value="P:mRNA splicing, via spliceosome"/>
    <property type="evidence" value="ECO:0007669"/>
    <property type="project" value="TreeGrafter"/>
</dbReference>
<comment type="caution">
    <text evidence="5">The sequence shown here is derived from an EMBL/GenBank/DDBJ whole genome shotgun (WGS) entry which is preliminary data.</text>
</comment>
<keyword evidence="6" id="KW-1185">Reference proteome</keyword>
<evidence type="ECO:0000256" key="3">
    <source>
        <dbReference type="SAM" id="MobiDB-lite"/>
    </source>
</evidence>
<dbReference type="InterPro" id="IPR012677">
    <property type="entry name" value="Nucleotide-bd_a/b_plait_sf"/>
</dbReference>
<dbReference type="Proteomes" id="UP000799772">
    <property type="component" value="Unassembled WGS sequence"/>
</dbReference>
<keyword evidence="1 2" id="KW-0694">RNA-binding</keyword>
<dbReference type="InterPro" id="IPR035979">
    <property type="entry name" value="RBD_domain_sf"/>
</dbReference>
<dbReference type="SMART" id="SM00360">
    <property type="entry name" value="RRM"/>
    <property type="match status" value="1"/>
</dbReference>
<sequence length="259" mass="27800">MASKEAPSKDATAKSGAPAAKAPKDPKVPLDLSTPSQTLYISNLNEKLNKETMKKALYMAFSHYGAVLDIVNLKTMKMRGQAHITFRDIETATSALRDMQGFNFYEKNMVIGYAKGKANFVAKHDGTLPYTGYSARASAQEQSSDSNQNIFNAPPPVPTGTMIENGATDEEMTDGSKALMTLPDANGESSRGAKRARDGGEGRAGVKKAKVGGLEEEDDGVQASAKTIKGKEKLAETSMEEDDEEDDEGEAAMEESDED</sequence>
<dbReference type="PANTHER" id="PTHR16105">
    <property type="entry name" value="RNA-BINDING REGION-CONTAINING PROTEIN 3"/>
    <property type="match status" value="1"/>
</dbReference>
<dbReference type="InterPro" id="IPR000504">
    <property type="entry name" value="RRM_dom"/>
</dbReference>
<name>A0A9P4IFK8_9PEZI</name>
<evidence type="ECO:0000256" key="2">
    <source>
        <dbReference type="PROSITE-ProRule" id="PRU00176"/>
    </source>
</evidence>
<protein>
    <submittedName>
        <fullName evidence="5">RNA-binding domain-containing protein</fullName>
    </submittedName>
</protein>
<dbReference type="PANTHER" id="PTHR16105:SF0">
    <property type="entry name" value="RNA-BINDING REGION-CONTAINING PROTEIN 3"/>
    <property type="match status" value="1"/>
</dbReference>
<dbReference type="GO" id="GO:0030626">
    <property type="term" value="F:U12 snRNA binding"/>
    <property type="evidence" value="ECO:0007669"/>
    <property type="project" value="TreeGrafter"/>
</dbReference>
<feature type="region of interest" description="Disordered" evidence="3">
    <location>
        <begin position="179"/>
        <end position="259"/>
    </location>
</feature>
<organism evidence="5 6">
    <name type="scientific">Rhizodiscina lignyota</name>
    <dbReference type="NCBI Taxonomy" id="1504668"/>
    <lineage>
        <taxon>Eukaryota</taxon>
        <taxon>Fungi</taxon>
        <taxon>Dikarya</taxon>
        <taxon>Ascomycota</taxon>
        <taxon>Pezizomycotina</taxon>
        <taxon>Dothideomycetes</taxon>
        <taxon>Pleosporomycetidae</taxon>
        <taxon>Aulographales</taxon>
        <taxon>Rhizodiscinaceae</taxon>
        <taxon>Rhizodiscina</taxon>
    </lineage>
</organism>
<dbReference type="CDD" id="cd12246">
    <property type="entry name" value="RRM1_U1A_like"/>
    <property type="match status" value="1"/>
</dbReference>
<dbReference type="Gene3D" id="3.30.70.330">
    <property type="match status" value="1"/>
</dbReference>
<feature type="region of interest" description="Disordered" evidence="3">
    <location>
        <begin position="136"/>
        <end position="167"/>
    </location>
</feature>
<dbReference type="InterPro" id="IPR045164">
    <property type="entry name" value="RBM41/RNPC3"/>
</dbReference>
<dbReference type="Pfam" id="PF00076">
    <property type="entry name" value="RRM_1"/>
    <property type="match status" value="1"/>
</dbReference>
<evidence type="ECO:0000256" key="1">
    <source>
        <dbReference type="ARBA" id="ARBA00022884"/>
    </source>
</evidence>
<dbReference type="SUPFAM" id="SSF54928">
    <property type="entry name" value="RNA-binding domain, RBD"/>
    <property type="match status" value="1"/>
</dbReference>
<evidence type="ECO:0000313" key="5">
    <source>
        <dbReference type="EMBL" id="KAF2098423.1"/>
    </source>
</evidence>
<accession>A0A9P4IFK8</accession>
<dbReference type="PROSITE" id="PS50102">
    <property type="entry name" value="RRM"/>
    <property type="match status" value="1"/>
</dbReference>
<dbReference type="FunFam" id="3.30.70.330:FF:000039">
    <property type="entry name" value="U1 small nuclear ribonucleoprotein A"/>
    <property type="match status" value="1"/>
</dbReference>
<gene>
    <name evidence="5" type="ORF">NA57DRAFT_56096</name>
</gene>
<dbReference type="EMBL" id="ML978126">
    <property type="protein sequence ID" value="KAF2098423.1"/>
    <property type="molecule type" value="Genomic_DNA"/>
</dbReference>
<evidence type="ECO:0000259" key="4">
    <source>
        <dbReference type="PROSITE" id="PS50102"/>
    </source>
</evidence>
<proteinExistence type="predicted"/>
<reference evidence="5" key="1">
    <citation type="journal article" date="2020" name="Stud. Mycol.">
        <title>101 Dothideomycetes genomes: a test case for predicting lifestyles and emergence of pathogens.</title>
        <authorList>
            <person name="Haridas S."/>
            <person name="Albert R."/>
            <person name="Binder M."/>
            <person name="Bloem J."/>
            <person name="Labutti K."/>
            <person name="Salamov A."/>
            <person name="Andreopoulos B."/>
            <person name="Baker S."/>
            <person name="Barry K."/>
            <person name="Bills G."/>
            <person name="Bluhm B."/>
            <person name="Cannon C."/>
            <person name="Castanera R."/>
            <person name="Culley D."/>
            <person name="Daum C."/>
            <person name="Ezra D."/>
            <person name="Gonzalez J."/>
            <person name="Henrissat B."/>
            <person name="Kuo A."/>
            <person name="Liang C."/>
            <person name="Lipzen A."/>
            <person name="Lutzoni F."/>
            <person name="Magnuson J."/>
            <person name="Mondo S."/>
            <person name="Nolan M."/>
            <person name="Ohm R."/>
            <person name="Pangilinan J."/>
            <person name="Park H.-J."/>
            <person name="Ramirez L."/>
            <person name="Alfaro M."/>
            <person name="Sun H."/>
            <person name="Tritt A."/>
            <person name="Yoshinaga Y."/>
            <person name="Zwiers L.-H."/>
            <person name="Turgeon B."/>
            <person name="Goodwin S."/>
            <person name="Spatafora J."/>
            <person name="Crous P."/>
            <person name="Grigoriev I."/>
        </authorList>
    </citation>
    <scope>NUCLEOTIDE SEQUENCE</scope>
    <source>
        <strain evidence="5">CBS 133067</strain>
    </source>
</reference>
<dbReference type="OrthoDB" id="277802at2759"/>
<dbReference type="GO" id="GO:0097157">
    <property type="term" value="F:pre-mRNA intronic binding"/>
    <property type="evidence" value="ECO:0007669"/>
    <property type="project" value="TreeGrafter"/>
</dbReference>
<dbReference type="AlphaFoldDB" id="A0A9P4IFK8"/>
<feature type="compositionally biased region" description="Basic and acidic residues" evidence="3">
    <location>
        <begin position="1"/>
        <end position="12"/>
    </location>
</feature>
<feature type="compositionally biased region" description="Acidic residues" evidence="3">
    <location>
        <begin position="238"/>
        <end position="259"/>
    </location>
</feature>
<feature type="domain" description="RRM" evidence="4">
    <location>
        <begin position="37"/>
        <end position="116"/>
    </location>
</feature>
<feature type="region of interest" description="Disordered" evidence="3">
    <location>
        <begin position="1"/>
        <end position="31"/>
    </location>
</feature>
<evidence type="ECO:0000313" key="6">
    <source>
        <dbReference type="Proteomes" id="UP000799772"/>
    </source>
</evidence>